<dbReference type="RefSeq" id="XP_026851435.2">
    <property type="nucleotide sequence ID" value="XM_026995634.2"/>
</dbReference>
<proteinExistence type="predicted"/>
<dbReference type="GeneID" id="113567578"/>
<accession>A0A4W4GHM3</accession>
<dbReference type="Proteomes" id="UP000314983">
    <property type="component" value="Chromosome 13"/>
</dbReference>
<dbReference type="PANTHER" id="PTHR44566:SF1">
    <property type="entry name" value="WD REPEAT-CONTAINING PROTEIN 25"/>
    <property type="match status" value="1"/>
</dbReference>
<sequence>MNALVSYDDSDSEDTLVKEEPFSESLLECETAKQRLVSNLTGPNSEFPNYRDKKEPHTTASNLYIQFASTAWRPNKPTPQCIQEAVCPSLQPVVSSAAMNAKRSSPAGLKPYMSKRQRLSTLAVSSEVNKEGLSELQATRSRLLSEVSERVRPFLGRKGGRTELPRSVQHHIQAHQGPVNTVQWCPVPHLSHLLLSASMDKTFKVWDGATSGQCLQTYSTHCGAVRDACWMPCGRRLFSGSFDNTAAITDVETGQVIAKMENQFMVTCLAIQPSDPSVVLCGGFSAEVKAWDSRTCKVIKVYRAGIQQTLDILFLGEGKELVTSSDAVSRDSADRTLIAWDFVTTAKISNQIFHERYTCPSLALHPQEDCFVAQTNGNYIALFSTQKPYKMNKRKRFEGHKVEGYAVQCELSPDGTMLVSGSSMGSVHFYDFQRTRSLSILHAHQQACLGVSFHPVLPAVFATCDWGGEIKIWN</sequence>
<reference evidence="2" key="5">
    <citation type="submission" date="2025-09" db="UniProtKB">
        <authorList>
            <consortium name="Ensembl"/>
        </authorList>
    </citation>
    <scope>IDENTIFICATION</scope>
</reference>
<dbReference type="InterPro" id="IPR053053">
    <property type="entry name" value="WD_repeat_protein"/>
</dbReference>
<keyword evidence="3" id="KW-1185">Reference proteome</keyword>
<dbReference type="PANTHER" id="PTHR44566">
    <property type="entry name" value="TRANSDUCIN/WD40 REPEAT-LIKE SUPERFAMILY PROTEIN"/>
    <property type="match status" value="1"/>
</dbReference>
<dbReference type="Ensembl" id="ENSEEET00000038048.2">
    <property type="protein sequence ID" value="ENSEEEP00000037611.2"/>
    <property type="gene ID" value="ENSEEEG00000017896.2"/>
</dbReference>
<reference evidence="2" key="4">
    <citation type="submission" date="2025-08" db="UniProtKB">
        <authorList>
            <consortium name="Ensembl"/>
        </authorList>
    </citation>
    <scope>IDENTIFICATION</scope>
</reference>
<organism evidence="2 3">
    <name type="scientific">Electrophorus electricus</name>
    <name type="common">Electric eel</name>
    <name type="synonym">Gymnotus electricus</name>
    <dbReference type="NCBI Taxonomy" id="8005"/>
    <lineage>
        <taxon>Eukaryota</taxon>
        <taxon>Metazoa</taxon>
        <taxon>Chordata</taxon>
        <taxon>Craniata</taxon>
        <taxon>Vertebrata</taxon>
        <taxon>Euteleostomi</taxon>
        <taxon>Actinopterygii</taxon>
        <taxon>Neopterygii</taxon>
        <taxon>Teleostei</taxon>
        <taxon>Ostariophysi</taxon>
        <taxon>Gymnotiformes</taxon>
        <taxon>Gymnotoidei</taxon>
        <taxon>Gymnotidae</taxon>
        <taxon>Electrophorus</taxon>
    </lineage>
</organism>
<dbReference type="STRING" id="8005.ENSEEEP00000037611"/>
<dbReference type="InterPro" id="IPR001680">
    <property type="entry name" value="WD40_rpt"/>
</dbReference>
<reference evidence="2" key="3">
    <citation type="submission" date="2020-05" db="EMBL/GenBank/DDBJ databases">
        <title>Electrophorus electricus (electric eel) genome, fEleEle1, primary haplotype.</title>
        <authorList>
            <person name="Myers G."/>
            <person name="Meyer A."/>
            <person name="Fedrigo O."/>
            <person name="Formenti G."/>
            <person name="Rhie A."/>
            <person name="Tracey A."/>
            <person name="Sims Y."/>
            <person name="Jarvis E.D."/>
        </authorList>
    </citation>
    <scope>NUCLEOTIDE SEQUENCE [LARGE SCALE GENOMIC DNA]</scope>
</reference>
<dbReference type="SUPFAM" id="SSF50978">
    <property type="entry name" value="WD40 repeat-like"/>
    <property type="match status" value="1"/>
</dbReference>
<reference evidence="3" key="2">
    <citation type="journal article" date="2017" name="Sci. Adv.">
        <title>A tail of two voltages: Proteomic comparison of the three electric organs of the electric eel.</title>
        <authorList>
            <person name="Traeger L.L."/>
            <person name="Sabat G."/>
            <person name="Barrett-Wilt G.A."/>
            <person name="Wells G.B."/>
            <person name="Sussman M.R."/>
        </authorList>
    </citation>
    <scope>NUCLEOTIDE SEQUENCE [LARGE SCALE GENOMIC DNA]</scope>
</reference>
<dbReference type="PROSITE" id="PS50294">
    <property type="entry name" value="WD_REPEATS_REGION"/>
    <property type="match status" value="2"/>
</dbReference>
<keyword evidence="1" id="KW-0853">WD repeat</keyword>
<evidence type="ECO:0000313" key="3">
    <source>
        <dbReference type="Proteomes" id="UP000314983"/>
    </source>
</evidence>
<evidence type="ECO:0008006" key="4">
    <source>
        <dbReference type="Google" id="ProtNLM"/>
    </source>
</evidence>
<name>A0A4W4GHM3_ELEEL</name>
<evidence type="ECO:0000256" key="1">
    <source>
        <dbReference type="PROSITE-ProRule" id="PRU00221"/>
    </source>
</evidence>
<dbReference type="SMART" id="SM00320">
    <property type="entry name" value="WD40"/>
    <property type="match status" value="5"/>
</dbReference>
<dbReference type="CDD" id="cd00200">
    <property type="entry name" value="WD40"/>
    <property type="match status" value="1"/>
</dbReference>
<feature type="repeat" description="WD" evidence="1">
    <location>
        <begin position="172"/>
        <end position="207"/>
    </location>
</feature>
<reference evidence="3" key="1">
    <citation type="journal article" date="2014" name="Science">
        <title>Nonhuman genetics. Genomic basis for the convergent evolution of electric organs.</title>
        <authorList>
            <person name="Gallant J.R."/>
            <person name="Traeger L.L."/>
            <person name="Volkening J.D."/>
            <person name="Moffett H."/>
            <person name="Chen P.H."/>
            <person name="Novina C.D."/>
            <person name="Phillips G.N.Jr."/>
            <person name="Anand R."/>
            <person name="Wells G.B."/>
            <person name="Pinch M."/>
            <person name="Guth R."/>
            <person name="Unguez G.A."/>
            <person name="Albert J.S."/>
            <person name="Zakon H.H."/>
            <person name="Samanta M.P."/>
            <person name="Sussman M.R."/>
        </authorList>
    </citation>
    <scope>NUCLEOTIDE SEQUENCE [LARGE SCALE GENOMIC DNA]</scope>
</reference>
<dbReference type="InterPro" id="IPR036322">
    <property type="entry name" value="WD40_repeat_dom_sf"/>
</dbReference>
<dbReference type="Gene3D" id="2.130.10.10">
    <property type="entry name" value="YVTN repeat-like/Quinoprotein amine dehydrogenase"/>
    <property type="match status" value="1"/>
</dbReference>
<dbReference type="InterPro" id="IPR015943">
    <property type="entry name" value="WD40/YVTN_repeat-like_dom_sf"/>
</dbReference>
<dbReference type="Pfam" id="PF00400">
    <property type="entry name" value="WD40"/>
    <property type="match status" value="4"/>
</dbReference>
<dbReference type="AlphaFoldDB" id="A0A4W4GHM3"/>
<feature type="repeat" description="WD" evidence="1">
    <location>
        <begin position="441"/>
        <end position="474"/>
    </location>
</feature>
<dbReference type="PROSITE" id="PS50082">
    <property type="entry name" value="WD_REPEATS_2"/>
    <property type="match status" value="2"/>
</dbReference>
<dbReference type="GeneTree" id="ENSGT00530000063583"/>
<evidence type="ECO:0000313" key="2">
    <source>
        <dbReference type="Ensembl" id="ENSEEEP00000037611.2"/>
    </source>
</evidence>
<gene>
    <name evidence="2" type="primary">WDR25</name>
</gene>
<protein>
    <recommendedName>
        <fullName evidence="4">Anaphase-promoting complex subunit 4 WD40 domain-containing protein</fullName>
    </recommendedName>
</protein>
<dbReference type="OMA" id="WDYETTA"/>